<dbReference type="PROSITE" id="PS50111">
    <property type="entry name" value="CHEMOTAXIS_TRANSDUC_2"/>
    <property type="match status" value="1"/>
</dbReference>
<feature type="transmembrane region" description="Helical" evidence="7">
    <location>
        <begin position="200"/>
        <end position="219"/>
    </location>
</feature>
<evidence type="ECO:0000256" key="1">
    <source>
        <dbReference type="ARBA" id="ARBA00004429"/>
    </source>
</evidence>
<gene>
    <name evidence="11" type="ORF">MARPU_12845</name>
</gene>
<dbReference type="PANTHER" id="PTHR32089:SF112">
    <property type="entry name" value="LYSOZYME-LIKE PROTEIN-RELATED"/>
    <property type="match status" value="1"/>
</dbReference>
<dbReference type="SMART" id="SM00283">
    <property type="entry name" value="MA"/>
    <property type="match status" value="1"/>
</dbReference>
<evidence type="ECO:0000256" key="6">
    <source>
        <dbReference type="SAM" id="Coils"/>
    </source>
</evidence>
<keyword evidence="2" id="KW-0997">Cell inner membrane</keyword>
<evidence type="ECO:0000259" key="8">
    <source>
        <dbReference type="PROSITE" id="PS50111"/>
    </source>
</evidence>
<feature type="transmembrane region" description="Helical" evidence="7">
    <location>
        <begin position="12"/>
        <end position="30"/>
    </location>
</feature>
<dbReference type="EMBL" id="CP007031">
    <property type="protein sequence ID" value="AHF04631.1"/>
    <property type="molecule type" value="Genomic_DNA"/>
</dbReference>
<dbReference type="CDD" id="cd11386">
    <property type="entry name" value="MCP_signal"/>
    <property type="match status" value="1"/>
</dbReference>
<dbReference type="Pfam" id="PF00015">
    <property type="entry name" value="MCPsignal"/>
    <property type="match status" value="1"/>
</dbReference>
<dbReference type="KEGG" id="mpur:MARPU_12845"/>
<dbReference type="GO" id="GO:0006935">
    <property type="term" value="P:chemotaxis"/>
    <property type="evidence" value="ECO:0007669"/>
    <property type="project" value="InterPro"/>
</dbReference>
<dbReference type="PROSITE" id="PS50885">
    <property type="entry name" value="HAMP"/>
    <property type="match status" value="1"/>
</dbReference>
<dbReference type="GO" id="GO:0007165">
    <property type="term" value="P:signal transduction"/>
    <property type="evidence" value="ECO:0007669"/>
    <property type="project" value="UniProtKB-KW"/>
</dbReference>
<accession>W0E6D6</accession>
<evidence type="ECO:0000256" key="2">
    <source>
        <dbReference type="ARBA" id="ARBA00022519"/>
    </source>
</evidence>
<feature type="domain" description="HAMP" evidence="10">
    <location>
        <begin position="220"/>
        <end position="274"/>
    </location>
</feature>
<dbReference type="PRINTS" id="PR00260">
    <property type="entry name" value="CHEMTRNSDUCR"/>
</dbReference>
<evidence type="ECO:0000313" key="12">
    <source>
        <dbReference type="Proteomes" id="UP000005275"/>
    </source>
</evidence>
<keyword evidence="7" id="KW-0812">Transmembrane</keyword>
<evidence type="ECO:0000313" key="11">
    <source>
        <dbReference type="EMBL" id="AHF04631.1"/>
    </source>
</evidence>
<dbReference type="PROSITE" id="PS50192">
    <property type="entry name" value="T_SNARE"/>
    <property type="match status" value="1"/>
</dbReference>
<keyword evidence="7" id="KW-1133">Transmembrane helix</keyword>
<dbReference type="FunFam" id="1.10.287.950:FF:000001">
    <property type="entry name" value="Methyl-accepting chemotaxis sensory transducer"/>
    <property type="match status" value="1"/>
</dbReference>
<organism evidence="11 12">
    <name type="scientific">Marichromatium purpuratum 984</name>
    <dbReference type="NCBI Taxonomy" id="765910"/>
    <lineage>
        <taxon>Bacteria</taxon>
        <taxon>Pseudomonadati</taxon>
        <taxon>Pseudomonadota</taxon>
        <taxon>Gammaproteobacteria</taxon>
        <taxon>Chromatiales</taxon>
        <taxon>Chromatiaceae</taxon>
        <taxon>Marichromatium</taxon>
    </lineage>
</organism>
<dbReference type="SUPFAM" id="SSF58104">
    <property type="entry name" value="Methyl-accepting chemotaxis protein (MCP) signaling domain"/>
    <property type="match status" value="1"/>
</dbReference>
<keyword evidence="6" id="KW-0175">Coiled coil</keyword>
<dbReference type="eggNOG" id="COG0840">
    <property type="taxonomic scope" value="Bacteria"/>
</dbReference>
<feature type="domain" description="Methyl-accepting transducer" evidence="8">
    <location>
        <begin position="279"/>
        <end position="515"/>
    </location>
</feature>
<evidence type="ECO:0000256" key="5">
    <source>
        <dbReference type="PROSITE-ProRule" id="PRU00284"/>
    </source>
</evidence>
<dbReference type="AlphaFoldDB" id="W0E6D6"/>
<dbReference type="OrthoDB" id="9781845at2"/>
<evidence type="ECO:0000256" key="4">
    <source>
        <dbReference type="ARBA" id="ARBA00029447"/>
    </source>
</evidence>
<dbReference type="SMART" id="SM00304">
    <property type="entry name" value="HAMP"/>
    <property type="match status" value="1"/>
</dbReference>
<dbReference type="SUPFAM" id="SSF103190">
    <property type="entry name" value="Sensory domain-like"/>
    <property type="match status" value="1"/>
</dbReference>
<feature type="coiled-coil region" evidence="6">
    <location>
        <begin position="269"/>
        <end position="307"/>
    </location>
</feature>
<evidence type="ECO:0000256" key="3">
    <source>
        <dbReference type="ARBA" id="ARBA00023224"/>
    </source>
</evidence>
<evidence type="ECO:0000259" key="10">
    <source>
        <dbReference type="PROSITE" id="PS50885"/>
    </source>
</evidence>
<name>W0E6D6_MARPU</name>
<evidence type="ECO:0000256" key="7">
    <source>
        <dbReference type="SAM" id="Phobius"/>
    </source>
</evidence>
<keyword evidence="7" id="KW-0472">Membrane</keyword>
<sequence>MWSTLTIRGRLLTFTVALLILGGGVSLLISTHSATTMGRQLVDHTLSMQIASDLAAAKVYLEAYWGEVRMRDGTLVDDDGKAIRERVGLVDRLSNDLGVLATVFARDGDDFTRVVTNIRQLDGRRAIGTRLDGNSAAFATVMAGKRFTGEAEILGESYLTVYDPLTDETGRVIGILFLGITRVQPDAIVAEGIERLERQFVVGLVVILALGVTGAFLLGQLTATPIREVSGRLDEIAHGEGDLTHRLTAEGHDELADQARAFNAFVDRAQQLIVEVNDASAQLASAAEQLSANSAETRNQIQLQQCESEQVATAMNQMAATVQNVAHNANETARAVSTTLREATSGNAVMRHSVDSIEALAEAVEGAAEVINRLSADSDDIGRVLEVIRGIAEQTNLLALNAAIRAARAGERGCGFAVVADEVRTLADRTRHSTEEIREMVERLQQNADHAVEAMHTGRVKARDSVSQTGEAGRSLETISASVQRISDMTNQIASAAEQQSTVTEEINRNITNIADSIETTLGGSEQVAQASEQVAQLAAQLHHLMARFKV</sequence>
<dbReference type="STRING" id="765910.MARPU_12845"/>
<reference evidence="11 12" key="1">
    <citation type="submission" date="2013-12" db="EMBL/GenBank/DDBJ databases">
        <authorList>
            <consortium name="DOE Joint Genome Institute"/>
            <person name="Bryant D.A."/>
            <person name="Huntemann M."/>
            <person name="Han J."/>
            <person name="Chen A."/>
            <person name="Kyrpides N."/>
            <person name="Mavromatis K."/>
            <person name="Markowitz V."/>
            <person name="Palaniappan K."/>
            <person name="Ivanova N."/>
            <person name="Schaumberg A."/>
            <person name="Pati A."/>
            <person name="Liolios K."/>
            <person name="Nordberg H.P."/>
            <person name="Cantor M.N."/>
            <person name="Hua S.X."/>
            <person name="Woyke T."/>
        </authorList>
    </citation>
    <scope>NUCLEOTIDE SEQUENCE [LARGE SCALE GENOMIC DNA]</scope>
    <source>
        <strain evidence="11 12">984</strain>
    </source>
</reference>
<keyword evidence="2" id="KW-1003">Cell membrane</keyword>
<dbReference type="CDD" id="cd06225">
    <property type="entry name" value="HAMP"/>
    <property type="match status" value="1"/>
</dbReference>
<dbReference type="InterPro" id="IPR004089">
    <property type="entry name" value="MCPsignal_dom"/>
</dbReference>
<comment type="subcellular location">
    <subcellularLocation>
        <location evidence="1">Cell inner membrane</location>
        <topology evidence="1">Multi-pass membrane protein</topology>
    </subcellularLocation>
</comment>
<dbReference type="GO" id="GO:0004888">
    <property type="term" value="F:transmembrane signaling receptor activity"/>
    <property type="evidence" value="ECO:0007669"/>
    <property type="project" value="InterPro"/>
</dbReference>
<dbReference type="Pfam" id="PF00672">
    <property type="entry name" value="HAMP"/>
    <property type="match status" value="1"/>
</dbReference>
<feature type="coiled-coil region" evidence="6">
    <location>
        <begin position="427"/>
        <end position="454"/>
    </location>
</feature>
<dbReference type="InterPro" id="IPR004090">
    <property type="entry name" value="Chemotax_Me-accpt_rcpt"/>
</dbReference>
<dbReference type="Pfam" id="PF17201">
    <property type="entry name" value="Cache_3-Cache_2"/>
    <property type="match status" value="1"/>
</dbReference>
<feature type="domain" description="T-SNARE coiled-coil homology" evidence="9">
    <location>
        <begin position="466"/>
        <end position="528"/>
    </location>
</feature>
<dbReference type="InterPro" id="IPR000727">
    <property type="entry name" value="T_SNARE_dom"/>
</dbReference>
<dbReference type="RefSeq" id="WP_005221636.1">
    <property type="nucleotide sequence ID" value="NZ_CP007031.1"/>
</dbReference>
<dbReference type="GO" id="GO:0005886">
    <property type="term" value="C:plasma membrane"/>
    <property type="evidence" value="ECO:0007669"/>
    <property type="project" value="UniProtKB-SubCell"/>
</dbReference>
<dbReference type="PANTHER" id="PTHR32089">
    <property type="entry name" value="METHYL-ACCEPTING CHEMOTAXIS PROTEIN MCPB"/>
    <property type="match status" value="1"/>
</dbReference>
<proteinExistence type="inferred from homology"/>
<comment type="similarity">
    <text evidence="4">Belongs to the methyl-accepting chemotaxis (MCP) protein family.</text>
</comment>
<keyword evidence="3 5" id="KW-0807">Transducer</keyword>
<dbReference type="InterPro" id="IPR033462">
    <property type="entry name" value="Cache_3-Cache_2"/>
</dbReference>
<protein>
    <submittedName>
        <fullName evidence="11">Methyl-accepting chemotaxis protein</fullName>
    </submittedName>
</protein>
<evidence type="ECO:0000259" key="9">
    <source>
        <dbReference type="PROSITE" id="PS50192"/>
    </source>
</evidence>
<dbReference type="InterPro" id="IPR003660">
    <property type="entry name" value="HAMP_dom"/>
</dbReference>
<keyword evidence="12" id="KW-1185">Reference proteome</keyword>
<dbReference type="Proteomes" id="UP000005275">
    <property type="component" value="Chromosome"/>
</dbReference>
<dbReference type="HOGENOM" id="CLU_000445_107_27_6"/>
<dbReference type="InterPro" id="IPR029151">
    <property type="entry name" value="Sensor-like_sf"/>
</dbReference>
<dbReference type="Gene3D" id="1.10.287.950">
    <property type="entry name" value="Methyl-accepting chemotaxis protein"/>
    <property type="match status" value="1"/>
</dbReference>